<gene>
    <name evidence="4" type="ORF">R7226_01065</name>
</gene>
<sequence length="858" mass="91292">MRSKLWFTAVLAVLFAFPAVAHAAGRVIDVKQAGYGAVGDGTTNDRAAIQSALDDVAADGGGTVVIPAGNTFLTGSLRIGSGTTLRVDGTLLQSQDTAHYSPAVERGHDRAVPRAQWDHMWLANQPFLFSSHSRDVTIEGSGTLRMTREPSEEQTIHISPIGFYRVDGFEIRDVTLLDAMGYNVALYSTRHGLVENVTAHVALAGHGSSDGFSIQNSQHLRITRNDIISSDDGIYVWSSYRDPRGTSWWSSDEPQPSKDIEIDHNVVKVSPACCKAVAIIAWGAQAPDVNQVAISDIDVHHNRLEAPEAVGCWCDDVMTPEVGDQAPISRVRFADNEYIGSTSSSMAGARISDLETDFGQSSTMRLQNQAFDLHGLAWWSAVGDPVVEQRPDGDWAARVQGAAGARTAIYQGISLGDRHWGANTVTYRLTAEVAVRGEPLRLFAYETCTGATIAERWVDGARRHPELLEFRASACGNVRIGLDNGGDGGATGTAHLYELDLRSENFAVLATDPTVTTTGSWLVFGAAGDLGGSHLLNHPPEQPATVTIPFHGTRAVFLASKDVNLGEAEMSVDGAVVGRVSFVGPERVDGVEVFNTGPLAPGDHTITMRPLSGYSVFNALLVEDQLVPIEPGAAPAVAGPREWLDRIVTVAPVEGATAEVELFGPEDERIASYPLTGRTRKTAIELPDADGTYAVRVRYRAPSGTVVSAETAVVLDRTVPTPPVDPRPQPQPQPQPRPQPRPAPVRATIAAVRGAQTIGRAGVAKLATVSCPENVVSCRVSVPARVTVKLGGKRYSVAVVAAKTVRGGAKAAVEVRLPRALAAKLAGRRVAIVAKVTASAGGPATTRTVRVTLKGRTR</sequence>
<dbReference type="GO" id="GO:0016787">
    <property type="term" value="F:hydrolase activity"/>
    <property type="evidence" value="ECO:0007669"/>
    <property type="project" value="UniProtKB-KW"/>
</dbReference>
<feature type="region of interest" description="Disordered" evidence="1">
    <location>
        <begin position="717"/>
        <end position="744"/>
    </location>
</feature>
<feature type="domain" description="Rhamnogalacturonase A/B/Epimerase-like pectate lyase" evidence="3">
    <location>
        <begin position="35"/>
        <end position="143"/>
    </location>
</feature>
<feature type="chain" id="PRO_5045057081" evidence="2">
    <location>
        <begin position="24"/>
        <end position="858"/>
    </location>
</feature>
<feature type="compositionally biased region" description="Pro residues" evidence="1">
    <location>
        <begin position="720"/>
        <end position="743"/>
    </location>
</feature>
<proteinExistence type="predicted"/>
<dbReference type="InterPro" id="IPR011050">
    <property type="entry name" value="Pectin_lyase_fold/virulence"/>
</dbReference>
<dbReference type="PANTHER" id="PTHR31339">
    <property type="entry name" value="PECTIN LYASE-RELATED"/>
    <property type="match status" value="1"/>
</dbReference>
<dbReference type="Gene3D" id="2.160.20.10">
    <property type="entry name" value="Single-stranded right-handed beta-helix, Pectin lyase-like"/>
    <property type="match status" value="1"/>
</dbReference>
<dbReference type="EMBL" id="JAWSTH010000001">
    <property type="protein sequence ID" value="MDW5592908.1"/>
    <property type="molecule type" value="Genomic_DNA"/>
</dbReference>
<dbReference type="Proteomes" id="UP001284601">
    <property type="component" value="Unassembled WGS sequence"/>
</dbReference>
<dbReference type="Pfam" id="PF12708">
    <property type="entry name" value="Pect-lyase_RHGA_epim"/>
    <property type="match status" value="1"/>
</dbReference>
<keyword evidence="2" id="KW-0732">Signal</keyword>
<reference evidence="5" key="1">
    <citation type="submission" date="2023-07" db="EMBL/GenBank/DDBJ databases">
        <title>Conexibacter stalactiti sp. nov., isolated from stalactites in a lava cave and emended description of the genus Conexibacter.</title>
        <authorList>
            <person name="Lee S.D."/>
        </authorList>
    </citation>
    <scope>NUCLEOTIDE SEQUENCE [LARGE SCALE GENOMIC DNA]</scope>
    <source>
        <strain evidence="5">KCTC 39840</strain>
    </source>
</reference>
<dbReference type="SUPFAM" id="SSF51126">
    <property type="entry name" value="Pectin lyase-like"/>
    <property type="match status" value="1"/>
</dbReference>
<dbReference type="Gene3D" id="2.60.120.260">
    <property type="entry name" value="Galactose-binding domain-like"/>
    <property type="match status" value="1"/>
</dbReference>
<dbReference type="InterPro" id="IPR012334">
    <property type="entry name" value="Pectin_lyas_fold"/>
</dbReference>
<dbReference type="InterPro" id="IPR051801">
    <property type="entry name" value="GH28_Enzymes"/>
</dbReference>
<dbReference type="InterPro" id="IPR024535">
    <property type="entry name" value="RHGA/B-epi-like_pectate_lyase"/>
</dbReference>
<keyword evidence="5" id="KW-1185">Reference proteome</keyword>
<evidence type="ECO:0000313" key="4">
    <source>
        <dbReference type="EMBL" id="MDW5592908.1"/>
    </source>
</evidence>
<organism evidence="4 5">
    <name type="scientific">Conexibacter stalactiti</name>
    <dbReference type="NCBI Taxonomy" id="1940611"/>
    <lineage>
        <taxon>Bacteria</taxon>
        <taxon>Bacillati</taxon>
        <taxon>Actinomycetota</taxon>
        <taxon>Thermoleophilia</taxon>
        <taxon>Solirubrobacterales</taxon>
        <taxon>Conexibacteraceae</taxon>
        <taxon>Conexibacter</taxon>
    </lineage>
</organism>
<name>A0ABU4HHX9_9ACTN</name>
<evidence type="ECO:0000256" key="1">
    <source>
        <dbReference type="SAM" id="MobiDB-lite"/>
    </source>
</evidence>
<evidence type="ECO:0000256" key="2">
    <source>
        <dbReference type="SAM" id="SignalP"/>
    </source>
</evidence>
<evidence type="ECO:0000313" key="5">
    <source>
        <dbReference type="Proteomes" id="UP001284601"/>
    </source>
</evidence>
<dbReference type="RefSeq" id="WP_318595165.1">
    <property type="nucleotide sequence ID" value="NZ_JAWSTH010000001.1"/>
</dbReference>
<feature type="signal peptide" evidence="2">
    <location>
        <begin position="1"/>
        <end position="23"/>
    </location>
</feature>
<comment type="caution">
    <text evidence="4">The sequence shown here is derived from an EMBL/GenBank/DDBJ whole genome shotgun (WGS) entry which is preliminary data.</text>
</comment>
<protein>
    <submittedName>
        <fullName evidence="4">Glycosyl hydrolase family 28-related protein</fullName>
    </submittedName>
</protein>
<reference evidence="4 5" key="2">
    <citation type="submission" date="2023-10" db="EMBL/GenBank/DDBJ databases">
        <authorList>
            <person name="Han X.F."/>
        </authorList>
    </citation>
    <scope>NUCLEOTIDE SEQUENCE [LARGE SCALE GENOMIC DNA]</scope>
    <source>
        <strain evidence="4 5">KCTC 39840</strain>
    </source>
</reference>
<accession>A0ABU4HHX9</accession>
<evidence type="ECO:0000259" key="3">
    <source>
        <dbReference type="Pfam" id="PF12708"/>
    </source>
</evidence>
<keyword evidence="4" id="KW-0378">Hydrolase</keyword>
<dbReference type="PANTHER" id="PTHR31339:SF9">
    <property type="entry name" value="PLASMIN AND FIBRONECTIN-BINDING PROTEIN A"/>
    <property type="match status" value="1"/>
</dbReference>